<comment type="caution">
    <text evidence="1">The sequence shown here is derived from an EMBL/GenBank/DDBJ whole genome shotgun (WGS) entry which is preliminary data.</text>
</comment>
<keyword evidence="2" id="KW-1185">Reference proteome</keyword>
<protein>
    <submittedName>
        <fullName evidence="1">Uncharacterized protein</fullName>
    </submittedName>
</protein>
<dbReference type="OrthoDB" id="1470350at2759"/>
<reference evidence="1 2" key="1">
    <citation type="submission" date="2019-11" db="EMBL/GenBank/DDBJ databases">
        <title>Whole genome sequence of Oryza granulata.</title>
        <authorList>
            <person name="Li W."/>
        </authorList>
    </citation>
    <scope>NUCLEOTIDE SEQUENCE [LARGE SCALE GENOMIC DNA]</scope>
    <source>
        <strain evidence="2">cv. Menghai</strain>
        <tissue evidence="1">Leaf</tissue>
    </source>
</reference>
<sequence>MAELKVVLARLLSKFAFSRSLRYHHSAAFRLTIEPGFGLTLMTNKADADSCIVGASASRADAANQSIHHGLRMALLVAQSRNATVRALTHLF</sequence>
<evidence type="ECO:0000313" key="1">
    <source>
        <dbReference type="EMBL" id="KAF0918584.1"/>
    </source>
</evidence>
<evidence type="ECO:0000313" key="2">
    <source>
        <dbReference type="Proteomes" id="UP000479710"/>
    </source>
</evidence>
<organism evidence="1 2">
    <name type="scientific">Oryza meyeriana var. granulata</name>
    <dbReference type="NCBI Taxonomy" id="110450"/>
    <lineage>
        <taxon>Eukaryota</taxon>
        <taxon>Viridiplantae</taxon>
        <taxon>Streptophyta</taxon>
        <taxon>Embryophyta</taxon>
        <taxon>Tracheophyta</taxon>
        <taxon>Spermatophyta</taxon>
        <taxon>Magnoliopsida</taxon>
        <taxon>Liliopsida</taxon>
        <taxon>Poales</taxon>
        <taxon>Poaceae</taxon>
        <taxon>BOP clade</taxon>
        <taxon>Oryzoideae</taxon>
        <taxon>Oryzeae</taxon>
        <taxon>Oryzinae</taxon>
        <taxon>Oryza</taxon>
        <taxon>Oryza meyeriana</taxon>
    </lineage>
</organism>
<dbReference type="Proteomes" id="UP000479710">
    <property type="component" value="Unassembled WGS sequence"/>
</dbReference>
<accession>A0A6G1E2E7</accession>
<proteinExistence type="predicted"/>
<dbReference type="EMBL" id="SPHZ02000005">
    <property type="protein sequence ID" value="KAF0918584.1"/>
    <property type="molecule type" value="Genomic_DNA"/>
</dbReference>
<name>A0A6G1E2E7_9ORYZ</name>
<dbReference type="AlphaFoldDB" id="A0A6G1E2E7"/>
<gene>
    <name evidence="1" type="ORF">E2562_025176</name>
</gene>